<dbReference type="WBParaSite" id="PS1159_v2.g19759.t1">
    <property type="protein sequence ID" value="PS1159_v2.g19759.t1"/>
    <property type="gene ID" value="PS1159_v2.g19759"/>
</dbReference>
<dbReference type="Proteomes" id="UP000887580">
    <property type="component" value="Unplaced"/>
</dbReference>
<sequence>MFRVLVGFSTLALLIEIIHYHINEILILLLDCGADDWRVVVTWNRIAQFIIEFIVCSICPIPWSGTTEWIFIEPSRFNEHVYTVKEVPIDVLLSLLMLGRVYLFGRFSVLHSKQFQDASTRTLAALNRIQVNFSFVMKTVLDQRPVLFLTAFTLIFWITTAWTFAQCERIGREEEPPILYSNALWFIAISFMLNGYGDVVPKTNVGRLIAIIVGVIGAIISSILIAVISRKILLSQGQRNVNNFMNDSKLTQRHKDAAARVLQKTWHIYKCLQSTESPDHQLRKHQRKFLEAIHEFRRIKNKIRIFGESTSTSIQQMNRLMTEMHGSMQRLLSAQDEMRAQIEVLQRAMRNHFVTTHAASVVSSTGAAATATAVSPPQAAITAAPAPSAPTPIPPSSTTTSGGGILIHQQTLPASSCSSTPPISHHHPSTFHQQRVMFADF</sequence>
<accession>A0AC35FQ72</accession>
<evidence type="ECO:0000313" key="1">
    <source>
        <dbReference type="Proteomes" id="UP000887580"/>
    </source>
</evidence>
<name>A0AC35FQ72_9BILA</name>
<protein>
    <submittedName>
        <fullName evidence="2">Calmodulin-binding domain-containing protein</fullName>
    </submittedName>
</protein>
<organism evidence="1 2">
    <name type="scientific">Panagrolaimus sp. PS1159</name>
    <dbReference type="NCBI Taxonomy" id="55785"/>
    <lineage>
        <taxon>Eukaryota</taxon>
        <taxon>Metazoa</taxon>
        <taxon>Ecdysozoa</taxon>
        <taxon>Nematoda</taxon>
        <taxon>Chromadorea</taxon>
        <taxon>Rhabditida</taxon>
        <taxon>Tylenchina</taxon>
        <taxon>Panagrolaimomorpha</taxon>
        <taxon>Panagrolaimoidea</taxon>
        <taxon>Panagrolaimidae</taxon>
        <taxon>Panagrolaimus</taxon>
    </lineage>
</organism>
<proteinExistence type="predicted"/>
<reference evidence="2" key="1">
    <citation type="submission" date="2022-11" db="UniProtKB">
        <authorList>
            <consortium name="WormBaseParasite"/>
        </authorList>
    </citation>
    <scope>IDENTIFICATION</scope>
</reference>
<evidence type="ECO:0000313" key="2">
    <source>
        <dbReference type="WBParaSite" id="PS1159_v2.g19759.t1"/>
    </source>
</evidence>